<gene>
    <name evidence="2" type="ORF">H5V44_09660</name>
</gene>
<feature type="transmembrane region" description="Helical" evidence="1">
    <location>
        <begin position="54"/>
        <end position="78"/>
    </location>
</feature>
<keyword evidence="1" id="KW-1133">Transmembrane helix</keyword>
<evidence type="ECO:0000256" key="1">
    <source>
        <dbReference type="SAM" id="Phobius"/>
    </source>
</evidence>
<protein>
    <submittedName>
        <fullName evidence="2">Uncharacterized protein</fullName>
    </submittedName>
</protein>
<reference evidence="2 3" key="1">
    <citation type="submission" date="2020-08" db="EMBL/GenBank/DDBJ databases">
        <authorList>
            <person name="Seo M.-J."/>
        </authorList>
    </citation>
    <scope>NUCLEOTIDE SEQUENCE [LARGE SCALE GENOMIC DNA]</scope>
    <source>
        <strain evidence="2 3">MBLA0160</strain>
    </source>
</reference>
<dbReference type="AlphaFoldDB" id="A0A7J9SJ39"/>
<evidence type="ECO:0000313" key="2">
    <source>
        <dbReference type="EMBL" id="MBB6646552.1"/>
    </source>
</evidence>
<dbReference type="RefSeq" id="WP_185192919.1">
    <property type="nucleotide sequence ID" value="NZ_JACKXD010000003.1"/>
</dbReference>
<organism evidence="2 3">
    <name type="scientific">Halobellus ruber</name>
    <dbReference type="NCBI Taxonomy" id="2761102"/>
    <lineage>
        <taxon>Archaea</taxon>
        <taxon>Methanobacteriati</taxon>
        <taxon>Methanobacteriota</taxon>
        <taxon>Stenosarchaea group</taxon>
        <taxon>Halobacteria</taxon>
        <taxon>Halobacteriales</taxon>
        <taxon>Haloferacaceae</taxon>
        <taxon>Halobellus</taxon>
    </lineage>
</organism>
<dbReference type="EMBL" id="JACKXD010000003">
    <property type="protein sequence ID" value="MBB6646552.1"/>
    <property type="molecule type" value="Genomic_DNA"/>
</dbReference>
<accession>A0A7J9SJ39</accession>
<proteinExistence type="predicted"/>
<keyword evidence="3" id="KW-1185">Reference proteome</keyword>
<dbReference type="Proteomes" id="UP000546257">
    <property type="component" value="Unassembled WGS sequence"/>
</dbReference>
<comment type="caution">
    <text evidence="2">The sequence shown here is derived from an EMBL/GenBank/DDBJ whole genome shotgun (WGS) entry which is preliminary data.</text>
</comment>
<keyword evidence="1" id="KW-0812">Transmembrane</keyword>
<feature type="transmembrane region" description="Helical" evidence="1">
    <location>
        <begin position="24"/>
        <end position="48"/>
    </location>
</feature>
<keyword evidence="1" id="KW-0472">Membrane</keyword>
<sequence length="94" mass="10033">MTTPEADGGRFQAFDRNNTRSTQLWWCLEGIVGAGVAGLVVLVSYSAVTDLTAALGLLSSTAIAFLVLLAWVSVWSIIAATRDHLRTAPEARRG</sequence>
<evidence type="ECO:0000313" key="3">
    <source>
        <dbReference type="Proteomes" id="UP000546257"/>
    </source>
</evidence>
<name>A0A7J9SJ39_9EURY</name>